<dbReference type="Proteomes" id="UP001501585">
    <property type="component" value="Unassembled WGS sequence"/>
</dbReference>
<evidence type="ECO:0000313" key="2">
    <source>
        <dbReference type="EMBL" id="GAA2013244.1"/>
    </source>
</evidence>
<dbReference type="EMBL" id="BAAAPC010000026">
    <property type="protein sequence ID" value="GAA2013244.1"/>
    <property type="molecule type" value="Genomic_DNA"/>
</dbReference>
<protein>
    <submittedName>
        <fullName evidence="2">Uncharacterized protein</fullName>
    </submittedName>
</protein>
<proteinExistence type="predicted"/>
<evidence type="ECO:0000256" key="1">
    <source>
        <dbReference type="SAM" id="Phobius"/>
    </source>
</evidence>
<comment type="caution">
    <text evidence="2">The sequence shown here is derived from an EMBL/GenBank/DDBJ whole genome shotgun (WGS) entry which is preliminary data.</text>
</comment>
<keyword evidence="3" id="KW-1185">Reference proteome</keyword>
<gene>
    <name evidence="2" type="ORF">GCM10009799_46970</name>
</gene>
<name>A0ABN2TLW3_9ACTN</name>
<feature type="transmembrane region" description="Helical" evidence="1">
    <location>
        <begin position="22"/>
        <end position="41"/>
    </location>
</feature>
<dbReference type="RefSeq" id="WP_344107438.1">
    <property type="nucleotide sequence ID" value="NZ_BAAAPC010000026.1"/>
</dbReference>
<accession>A0ABN2TLW3</accession>
<keyword evidence="1" id="KW-0472">Membrane</keyword>
<reference evidence="2 3" key="1">
    <citation type="journal article" date="2019" name="Int. J. Syst. Evol. Microbiol.">
        <title>The Global Catalogue of Microorganisms (GCM) 10K type strain sequencing project: providing services to taxonomists for standard genome sequencing and annotation.</title>
        <authorList>
            <consortium name="The Broad Institute Genomics Platform"/>
            <consortium name="The Broad Institute Genome Sequencing Center for Infectious Disease"/>
            <person name="Wu L."/>
            <person name="Ma J."/>
        </authorList>
    </citation>
    <scope>NUCLEOTIDE SEQUENCE [LARGE SCALE GENOMIC DNA]</scope>
    <source>
        <strain evidence="2 3">JCM 15313</strain>
    </source>
</reference>
<organism evidence="2 3">
    <name type="scientific">Nocardiopsis rhodophaea</name>
    <dbReference type="NCBI Taxonomy" id="280238"/>
    <lineage>
        <taxon>Bacteria</taxon>
        <taxon>Bacillati</taxon>
        <taxon>Actinomycetota</taxon>
        <taxon>Actinomycetes</taxon>
        <taxon>Streptosporangiales</taxon>
        <taxon>Nocardiopsidaceae</taxon>
        <taxon>Nocardiopsis</taxon>
    </lineage>
</organism>
<evidence type="ECO:0000313" key="3">
    <source>
        <dbReference type="Proteomes" id="UP001501585"/>
    </source>
</evidence>
<keyword evidence="1" id="KW-1133">Transmembrane helix</keyword>
<keyword evidence="1" id="KW-0812">Transmembrane</keyword>
<sequence>MGFGHAPADSALSAATGAVGTAATWCLALLLGVTVALRLSIGWPRFTPSYRGRRRSDT</sequence>